<evidence type="ECO:0000313" key="6">
    <source>
        <dbReference type="RefSeq" id="XP_017953139.1"/>
    </source>
</evidence>
<keyword evidence="2" id="KW-0547">Nucleotide-binding</keyword>
<sequence length="136" mass="15626">MCFCLSAFYNQYPVEDIIIQSQPPKLQANTWSQQFVSFLELCLKKDPAERWSAEILLQPPFITGLPPKTIIRAEIQQHLQAQQKRPAKRGSIVSRVKGAALWAREQLRRTCYFCAHKTLAEEKAAQQMALKGFPCY</sequence>
<name>A0A8J0T6H1_XENTR</name>
<dbReference type="GeneID" id="101732302"/>
<dbReference type="AlphaFoldDB" id="A0A8J0T6H1"/>
<dbReference type="InterPro" id="IPR050629">
    <property type="entry name" value="STE20/SPS1-PAK"/>
</dbReference>
<organism evidence="5 6">
    <name type="scientific">Xenopus tropicalis</name>
    <name type="common">Western clawed frog</name>
    <name type="synonym">Silurana tropicalis</name>
    <dbReference type="NCBI Taxonomy" id="8364"/>
    <lineage>
        <taxon>Eukaryota</taxon>
        <taxon>Metazoa</taxon>
        <taxon>Chordata</taxon>
        <taxon>Craniata</taxon>
        <taxon>Vertebrata</taxon>
        <taxon>Euteleostomi</taxon>
        <taxon>Amphibia</taxon>
        <taxon>Batrachia</taxon>
        <taxon>Anura</taxon>
        <taxon>Pipoidea</taxon>
        <taxon>Pipidae</taxon>
        <taxon>Xenopodinae</taxon>
        <taxon>Xenopus</taxon>
        <taxon>Silurana</taxon>
    </lineage>
</organism>
<gene>
    <name evidence="6 7" type="primary">LOC101732302</name>
</gene>
<dbReference type="AGR" id="Xenbase:XB-GENE-29086015"/>
<keyword evidence="4" id="KW-0067">ATP-binding</keyword>
<keyword evidence="5" id="KW-1185">Reference proteome</keyword>
<evidence type="ECO:0000313" key="5">
    <source>
        <dbReference type="Proteomes" id="UP000008143"/>
    </source>
</evidence>
<dbReference type="Xenbase" id="XB-GENE-29086015">
    <property type="gene designation" value="LOC101732302"/>
</dbReference>
<evidence type="ECO:0000256" key="1">
    <source>
        <dbReference type="ARBA" id="ARBA00022527"/>
    </source>
</evidence>
<dbReference type="PANTHER" id="PTHR48012:SF31">
    <property type="entry name" value="SERINE_THREONINE-PROTEIN KINASE 10"/>
    <property type="match status" value="1"/>
</dbReference>
<dbReference type="RefSeq" id="XP_017953139.1">
    <property type="nucleotide sequence ID" value="XM_018097650.2"/>
</dbReference>
<dbReference type="Gene3D" id="1.10.510.10">
    <property type="entry name" value="Transferase(Phosphotransferase) domain 1"/>
    <property type="match status" value="1"/>
</dbReference>
<reference evidence="6" key="1">
    <citation type="submission" date="2025-08" db="UniProtKB">
        <authorList>
            <consortium name="RefSeq"/>
        </authorList>
    </citation>
    <scope>IDENTIFICATION</scope>
    <source>
        <strain evidence="6">Nigerian</strain>
        <tissue evidence="6">Liver and blood</tissue>
    </source>
</reference>
<dbReference type="PANTHER" id="PTHR48012">
    <property type="entry name" value="STERILE20-LIKE KINASE, ISOFORM B-RELATED"/>
    <property type="match status" value="1"/>
</dbReference>
<keyword evidence="3" id="KW-0418">Kinase</keyword>
<protein>
    <submittedName>
        <fullName evidence="6">Serine/threonine-protein kinase 3-like isoform X1</fullName>
    </submittedName>
</protein>
<evidence type="ECO:0000256" key="2">
    <source>
        <dbReference type="ARBA" id="ARBA00022741"/>
    </source>
</evidence>
<dbReference type="InterPro" id="IPR011009">
    <property type="entry name" value="Kinase-like_dom_sf"/>
</dbReference>
<evidence type="ECO:0000313" key="7">
    <source>
        <dbReference type="Xenbase" id="XB-GENE-29086015"/>
    </source>
</evidence>
<keyword evidence="1" id="KW-0723">Serine/threonine-protein kinase</keyword>
<evidence type="ECO:0000256" key="3">
    <source>
        <dbReference type="ARBA" id="ARBA00022777"/>
    </source>
</evidence>
<dbReference type="GO" id="GO:0004674">
    <property type="term" value="F:protein serine/threonine kinase activity"/>
    <property type="evidence" value="ECO:0007669"/>
    <property type="project" value="UniProtKB-KW"/>
</dbReference>
<proteinExistence type="predicted"/>
<keyword evidence="3" id="KW-0808">Transferase</keyword>
<dbReference type="OMA" id="RCACTQT"/>
<dbReference type="GO" id="GO:0005524">
    <property type="term" value="F:ATP binding"/>
    <property type="evidence" value="ECO:0007669"/>
    <property type="project" value="UniProtKB-KW"/>
</dbReference>
<accession>A0A8J0T6H1</accession>
<dbReference type="SUPFAM" id="SSF56112">
    <property type="entry name" value="Protein kinase-like (PK-like)"/>
    <property type="match status" value="1"/>
</dbReference>
<dbReference type="Proteomes" id="UP000008143">
    <property type="component" value="Chromosome 9"/>
</dbReference>
<evidence type="ECO:0000256" key="4">
    <source>
        <dbReference type="ARBA" id="ARBA00022840"/>
    </source>
</evidence>